<dbReference type="Pfam" id="PF00150">
    <property type="entry name" value="Cellulase"/>
    <property type="match status" value="1"/>
</dbReference>
<accession>A0AAV9GJ22</accession>
<dbReference type="PANTHER" id="PTHR31451:SF39">
    <property type="entry name" value="MANNAN ENDO-1,4-BETA-MANNOSIDASE 1"/>
    <property type="match status" value="1"/>
</dbReference>
<dbReference type="Gene3D" id="3.40.50.1110">
    <property type="entry name" value="SGNH hydrolase"/>
    <property type="match status" value="1"/>
</dbReference>
<evidence type="ECO:0000256" key="9">
    <source>
        <dbReference type="ARBA" id="ARBA00068505"/>
    </source>
</evidence>
<dbReference type="AlphaFoldDB" id="A0AAV9GJ22"/>
<reference evidence="15" key="1">
    <citation type="journal article" date="2023" name="Mol. Phylogenet. Evol.">
        <title>Genome-scale phylogeny and comparative genomics of the fungal order Sordariales.</title>
        <authorList>
            <person name="Hensen N."/>
            <person name="Bonometti L."/>
            <person name="Westerberg I."/>
            <person name="Brannstrom I.O."/>
            <person name="Guillou S."/>
            <person name="Cros-Aarteil S."/>
            <person name="Calhoun S."/>
            <person name="Haridas S."/>
            <person name="Kuo A."/>
            <person name="Mondo S."/>
            <person name="Pangilinan J."/>
            <person name="Riley R."/>
            <person name="LaButti K."/>
            <person name="Andreopoulos B."/>
            <person name="Lipzen A."/>
            <person name="Chen C."/>
            <person name="Yan M."/>
            <person name="Daum C."/>
            <person name="Ng V."/>
            <person name="Clum A."/>
            <person name="Steindorff A."/>
            <person name="Ohm R.A."/>
            <person name="Martin F."/>
            <person name="Silar P."/>
            <person name="Natvig D.O."/>
            <person name="Lalanne C."/>
            <person name="Gautier V."/>
            <person name="Ament-Velasquez S.L."/>
            <person name="Kruys A."/>
            <person name="Hutchinson M.I."/>
            <person name="Powell A.J."/>
            <person name="Barry K."/>
            <person name="Miller A.N."/>
            <person name="Grigoriev I.V."/>
            <person name="Debuchy R."/>
            <person name="Gladieux P."/>
            <person name="Hiltunen Thoren M."/>
            <person name="Johannesson H."/>
        </authorList>
    </citation>
    <scope>NUCLEOTIDE SEQUENCE</scope>
    <source>
        <strain evidence="15">PSN243</strain>
    </source>
</reference>
<evidence type="ECO:0000313" key="16">
    <source>
        <dbReference type="Proteomes" id="UP001321760"/>
    </source>
</evidence>
<comment type="caution">
    <text evidence="15">The sequence shown here is derived from an EMBL/GenBank/DDBJ whole genome shotgun (WGS) entry which is preliminary data.</text>
</comment>
<evidence type="ECO:0000313" key="15">
    <source>
        <dbReference type="EMBL" id="KAK4448465.1"/>
    </source>
</evidence>
<comment type="subcellular location">
    <subcellularLocation>
        <location evidence="2">Secreted</location>
    </subcellularLocation>
</comment>
<keyword evidence="8 11" id="KW-0326">Glycosidase</keyword>
<keyword evidence="16" id="KW-1185">Reference proteome</keyword>
<evidence type="ECO:0000256" key="4">
    <source>
        <dbReference type="ARBA" id="ARBA00012706"/>
    </source>
</evidence>
<dbReference type="GO" id="GO:0046355">
    <property type="term" value="P:mannan catabolic process"/>
    <property type="evidence" value="ECO:0007669"/>
    <property type="project" value="UniProtKB-ARBA"/>
</dbReference>
<evidence type="ECO:0000256" key="11">
    <source>
        <dbReference type="RuleBase" id="RU361153"/>
    </source>
</evidence>
<dbReference type="SUPFAM" id="SSF52266">
    <property type="entry name" value="SGNH hydrolase"/>
    <property type="match status" value="1"/>
</dbReference>
<feature type="domain" description="Glycoside hydrolase family 5" evidence="13">
    <location>
        <begin position="72"/>
        <end position="308"/>
    </location>
</feature>
<feature type="signal peptide" evidence="12">
    <location>
        <begin position="1"/>
        <end position="23"/>
    </location>
</feature>
<sequence>MRSVAAFGLGLLSLAGVLPTAAAKSTANGTRFSIDGVTKYFAGSNSYWISFLTNDADVDLAMGNIARSGLKILRVWGFNDVNQRPSGVWYQQLSFSGSQINTGANGLQRLDAVVRSADKNGVKLIIPFVNYWDDYGGMKAYVTAFGGTKETWYTNQRAQEQYRKYIAAVVSRYKSSNAIFAWELGNEPRCKGCNTDVIFKWATETSAYVRSLDPEHMITLGDEGFGIPGQSSYPYGYSEGVDFVKNLAIKDLDFGTFHMYPSSWGVQNSFGPGWIRDHAAACKKAGKPCLLEEYGTTSDHCNQEKPWQQTSRSLHLDGMGGDAFWQWGDRLSSGQTHNDGHTIYYGSADATCLITDHVRAINALRYAALTYTSCTSYLLISPDLGTSNSPVRIMALGDSITGSPGCWRALLYRKLQTAGITNTKFVGSLPGQGCGFTYDGANEGHGGILATGIVSRKELPGWLNTAKPDVVMMHLGTNDIWNNKSPAEILGAFGTMVDWMRESKKGIKILVAQIIPMRPSNCAQCGDRVVALNKAIPEWAASKNKTESPILVVDCWTGFDPARETGDGVHPNNAGNQKLADAWYAPLVKAIQG</sequence>
<dbReference type="GO" id="GO:0016985">
    <property type="term" value="F:mannan endo-1,4-beta-mannosidase activity"/>
    <property type="evidence" value="ECO:0007669"/>
    <property type="project" value="UniProtKB-EC"/>
</dbReference>
<dbReference type="InterPro" id="IPR017853">
    <property type="entry name" value="GH"/>
</dbReference>
<evidence type="ECO:0000259" key="13">
    <source>
        <dbReference type="Pfam" id="PF00150"/>
    </source>
</evidence>
<evidence type="ECO:0000259" key="14">
    <source>
        <dbReference type="Pfam" id="PF13472"/>
    </source>
</evidence>
<evidence type="ECO:0000256" key="2">
    <source>
        <dbReference type="ARBA" id="ARBA00004613"/>
    </source>
</evidence>
<dbReference type="Pfam" id="PF13472">
    <property type="entry name" value="Lipase_GDSL_2"/>
    <property type="match status" value="1"/>
</dbReference>
<evidence type="ECO:0000256" key="10">
    <source>
        <dbReference type="ARBA" id="ARBA00077212"/>
    </source>
</evidence>
<feature type="domain" description="SGNH hydrolase-type esterase" evidence="14">
    <location>
        <begin position="395"/>
        <end position="577"/>
    </location>
</feature>
<evidence type="ECO:0000256" key="12">
    <source>
        <dbReference type="SAM" id="SignalP"/>
    </source>
</evidence>
<dbReference type="InterPro" id="IPR001547">
    <property type="entry name" value="Glyco_hydro_5"/>
</dbReference>
<dbReference type="GO" id="GO:0005576">
    <property type="term" value="C:extracellular region"/>
    <property type="evidence" value="ECO:0007669"/>
    <property type="project" value="UniProtKB-SubCell"/>
</dbReference>
<dbReference type="EC" id="3.2.1.78" evidence="4"/>
<dbReference type="PANTHER" id="PTHR31451">
    <property type="match status" value="1"/>
</dbReference>
<gene>
    <name evidence="15" type="ORF">QBC34DRAFT_301035</name>
</gene>
<evidence type="ECO:0000256" key="1">
    <source>
        <dbReference type="ARBA" id="ARBA00001678"/>
    </source>
</evidence>
<keyword evidence="5" id="KW-0964">Secreted</keyword>
<dbReference type="Gene3D" id="3.20.20.80">
    <property type="entry name" value="Glycosidases"/>
    <property type="match status" value="1"/>
</dbReference>
<dbReference type="FunFam" id="3.20.20.80:FF:000076">
    <property type="entry name" value="Mannan endo-1,4-beta-mannosidase A"/>
    <property type="match status" value="1"/>
</dbReference>
<feature type="chain" id="PRO_5044001338" description="Mannan endo-1,4-beta-mannosidase A" evidence="12">
    <location>
        <begin position="24"/>
        <end position="593"/>
    </location>
</feature>
<dbReference type="InterPro" id="IPR013830">
    <property type="entry name" value="SGNH_hydro"/>
</dbReference>
<comment type="similarity">
    <text evidence="3 11">Belongs to the glycosyl hydrolase 5 (cellulase A) family.</text>
</comment>
<evidence type="ECO:0000256" key="7">
    <source>
        <dbReference type="ARBA" id="ARBA00022801"/>
    </source>
</evidence>
<organism evidence="15 16">
    <name type="scientific">Podospora aff. communis PSN243</name>
    <dbReference type="NCBI Taxonomy" id="3040156"/>
    <lineage>
        <taxon>Eukaryota</taxon>
        <taxon>Fungi</taxon>
        <taxon>Dikarya</taxon>
        <taxon>Ascomycota</taxon>
        <taxon>Pezizomycotina</taxon>
        <taxon>Sordariomycetes</taxon>
        <taxon>Sordariomycetidae</taxon>
        <taxon>Sordariales</taxon>
        <taxon>Podosporaceae</taxon>
        <taxon>Podospora</taxon>
    </lineage>
</organism>
<evidence type="ECO:0000256" key="8">
    <source>
        <dbReference type="ARBA" id="ARBA00023295"/>
    </source>
</evidence>
<dbReference type="EMBL" id="MU865943">
    <property type="protein sequence ID" value="KAK4448465.1"/>
    <property type="molecule type" value="Genomic_DNA"/>
</dbReference>
<reference evidence="15" key="2">
    <citation type="submission" date="2023-05" db="EMBL/GenBank/DDBJ databases">
        <authorList>
            <consortium name="Lawrence Berkeley National Laboratory"/>
            <person name="Steindorff A."/>
            <person name="Hensen N."/>
            <person name="Bonometti L."/>
            <person name="Westerberg I."/>
            <person name="Brannstrom I.O."/>
            <person name="Guillou S."/>
            <person name="Cros-Aarteil S."/>
            <person name="Calhoun S."/>
            <person name="Haridas S."/>
            <person name="Kuo A."/>
            <person name="Mondo S."/>
            <person name="Pangilinan J."/>
            <person name="Riley R."/>
            <person name="Labutti K."/>
            <person name="Andreopoulos B."/>
            <person name="Lipzen A."/>
            <person name="Chen C."/>
            <person name="Yanf M."/>
            <person name="Daum C."/>
            <person name="Ng V."/>
            <person name="Clum A."/>
            <person name="Ohm R."/>
            <person name="Martin F."/>
            <person name="Silar P."/>
            <person name="Natvig D."/>
            <person name="Lalanne C."/>
            <person name="Gautier V."/>
            <person name="Ament-Velasquez S.L."/>
            <person name="Kruys A."/>
            <person name="Hutchinson M.I."/>
            <person name="Powell A.J."/>
            <person name="Barry K."/>
            <person name="Miller A.N."/>
            <person name="Grigoriev I.V."/>
            <person name="Debuchy R."/>
            <person name="Gladieux P."/>
            <person name="Thoren M.H."/>
            <person name="Johannesson H."/>
        </authorList>
    </citation>
    <scope>NUCLEOTIDE SEQUENCE</scope>
    <source>
        <strain evidence="15">PSN243</strain>
    </source>
</reference>
<protein>
    <recommendedName>
        <fullName evidence="9">Mannan endo-1,4-beta-mannosidase A</fullName>
        <ecNumber evidence="4">3.2.1.78</ecNumber>
    </recommendedName>
    <alternativeName>
        <fullName evidence="10">Endo-beta-1,4-mannanase A</fullName>
    </alternativeName>
</protein>
<dbReference type="SUPFAM" id="SSF51445">
    <property type="entry name" value="(Trans)glycosidases"/>
    <property type="match status" value="1"/>
</dbReference>
<proteinExistence type="inferred from homology"/>
<dbReference type="InterPro" id="IPR036514">
    <property type="entry name" value="SGNH_hydro_sf"/>
</dbReference>
<name>A0AAV9GJ22_9PEZI</name>
<dbReference type="Proteomes" id="UP001321760">
    <property type="component" value="Unassembled WGS sequence"/>
</dbReference>
<keyword evidence="7 11" id="KW-0378">Hydrolase</keyword>
<dbReference type="InterPro" id="IPR045053">
    <property type="entry name" value="MAN-like"/>
</dbReference>
<dbReference type="CDD" id="cd01833">
    <property type="entry name" value="XynB_like"/>
    <property type="match status" value="1"/>
</dbReference>
<evidence type="ECO:0000256" key="3">
    <source>
        <dbReference type="ARBA" id="ARBA00005641"/>
    </source>
</evidence>
<comment type="catalytic activity">
    <reaction evidence="1">
        <text>Random hydrolysis of (1-&gt;4)-beta-D-mannosidic linkages in mannans, galactomannans and glucomannans.</text>
        <dbReference type="EC" id="3.2.1.78"/>
    </reaction>
</comment>
<evidence type="ECO:0000256" key="6">
    <source>
        <dbReference type="ARBA" id="ARBA00022729"/>
    </source>
</evidence>
<keyword evidence="6 12" id="KW-0732">Signal</keyword>
<evidence type="ECO:0000256" key="5">
    <source>
        <dbReference type="ARBA" id="ARBA00022525"/>
    </source>
</evidence>